<keyword evidence="3" id="KW-1185">Reference proteome</keyword>
<protein>
    <submittedName>
        <fullName evidence="2">Uncharacterized protein</fullName>
    </submittedName>
</protein>
<evidence type="ECO:0000313" key="2">
    <source>
        <dbReference type="EMBL" id="KAK0478038.1"/>
    </source>
</evidence>
<evidence type="ECO:0000256" key="1">
    <source>
        <dbReference type="SAM" id="MobiDB-lite"/>
    </source>
</evidence>
<accession>A0AA39P5M4</accession>
<evidence type="ECO:0000313" key="3">
    <source>
        <dbReference type="Proteomes" id="UP001175228"/>
    </source>
</evidence>
<organism evidence="2 3">
    <name type="scientific">Armillaria luteobubalina</name>
    <dbReference type="NCBI Taxonomy" id="153913"/>
    <lineage>
        <taxon>Eukaryota</taxon>
        <taxon>Fungi</taxon>
        <taxon>Dikarya</taxon>
        <taxon>Basidiomycota</taxon>
        <taxon>Agaricomycotina</taxon>
        <taxon>Agaricomycetes</taxon>
        <taxon>Agaricomycetidae</taxon>
        <taxon>Agaricales</taxon>
        <taxon>Marasmiineae</taxon>
        <taxon>Physalacriaceae</taxon>
        <taxon>Armillaria</taxon>
    </lineage>
</organism>
<dbReference type="EMBL" id="JAUEPU010000102">
    <property type="protein sequence ID" value="KAK0478038.1"/>
    <property type="molecule type" value="Genomic_DNA"/>
</dbReference>
<proteinExistence type="predicted"/>
<gene>
    <name evidence="2" type="ORF">EDD18DRAFT_1469126</name>
</gene>
<feature type="region of interest" description="Disordered" evidence="1">
    <location>
        <begin position="1"/>
        <end position="20"/>
    </location>
</feature>
<dbReference type="Proteomes" id="UP001175228">
    <property type="component" value="Unassembled WGS sequence"/>
</dbReference>
<dbReference type="Gene3D" id="1.20.1170.10">
    <property type="match status" value="1"/>
</dbReference>
<sequence length="362" mass="40360">MPYMPPPPYSEKDLYEKPPESTSCDFKLAKTADNPNNSRQIVEEINALVKNGVDLDNCLLKIHSLVVKAGLPSECKAKELRDVYIDLLWRSREIAGNVLGAVKELKGDMLELLVDPDETPQNKMTDLTEMSNVIKSKGAEAHQKQRHEFNGLLKMLSEYSKTVQEEITAGKLNEEAQIGRVQKKITELKATIAELDNSDVDPLSKMQKLMKGGFCGLLSGLPTIACHNLTEAAVHGICELGNYKDILKKKSEERFALQHELEAKINELHDLKNQQAIRGDTPSISGLVAGIRDDIAAFADRLTTFTRVFDQLQNEYDGFVLLLKSNTPVTDPAFKSTVQLKSIAPRIVSALELYSKAQIRER</sequence>
<comment type="caution">
    <text evidence="2">The sequence shown here is derived from an EMBL/GenBank/DDBJ whole genome shotgun (WGS) entry which is preliminary data.</text>
</comment>
<name>A0AA39P5M4_9AGAR</name>
<feature type="compositionally biased region" description="Basic and acidic residues" evidence="1">
    <location>
        <begin position="10"/>
        <end position="19"/>
    </location>
</feature>
<dbReference type="AlphaFoldDB" id="A0AA39P5M4"/>
<reference evidence="2" key="1">
    <citation type="submission" date="2023-06" db="EMBL/GenBank/DDBJ databases">
        <authorList>
            <consortium name="Lawrence Berkeley National Laboratory"/>
            <person name="Ahrendt S."/>
            <person name="Sahu N."/>
            <person name="Indic B."/>
            <person name="Wong-Bajracharya J."/>
            <person name="Merenyi Z."/>
            <person name="Ke H.-M."/>
            <person name="Monk M."/>
            <person name="Kocsube S."/>
            <person name="Drula E."/>
            <person name="Lipzen A."/>
            <person name="Balint B."/>
            <person name="Henrissat B."/>
            <person name="Andreopoulos B."/>
            <person name="Martin F.M."/>
            <person name="Harder C.B."/>
            <person name="Rigling D."/>
            <person name="Ford K.L."/>
            <person name="Foster G.D."/>
            <person name="Pangilinan J."/>
            <person name="Papanicolaou A."/>
            <person name="Barry K."/>
            <person name="LaButti K."/>
            <person name="Viragh M."/>
            <person name="Koriabine M."/>
            <person name="Yan M."/>
            <person name="Riley R."/>
            <person name="Champramary S."/>
            <person name="Plett K.L."/>
            <person name="Tsai I.J."/>
            <person name="Slot J."/>
            <person name="Sipos G."/>
            <person name="Plett J."/>
            <person name="Nagy L.G."/>
            <person name="Grigoriev I.V."/>
        </authorList>
    </citation>
    <scope>NUCLEOTIDE SEQUENCE</scope>
    <source>
        <strain evidence="2">HWK02</strain>
    </source>
</reference>